<evidence type="ECO:0000313" key="2">
    <source>
        <dbReference type="EnsemblPlants" id="AET4Gv20844700.17"/>
    </source>
</evidence>
<reference evidence="2" key="3">
    <citation type="journal article" date="2017" name="Nature">
        <title>Genome sequence of the progenitor of the wheat D genome Aegilops tauschii.</title>
        <authorList>
            <person name="Luo M.C."/>
            <person name="Gu Y.Q."/>
            <person name="Puiu D."/>
            <person name="Wang H."/>
            <person name="Twardziok S.O."/>
            <person name="Deal K.R."/>
            <person name="Huo N."/>
            <person name="Zhu T."/>
            <person name="Wang L."/>
            <person name="Wang Y."/>
            <person name="McGuire P.E."/>
            <person name="Liu S."/>
            <person name="Long H."/>
            <person name="Ramasamy R.K."/>
            <person name="Rodriguez J.C."/>
            <person name="Van S.L."/>
            <person name="Yuan L."/>
            <person name="Wang Z."/>
            <person name="Xia Z."/>
            <person name="Xiao L."/>
            <person name="Anderson O.D."/>
            <person name="Ouyang S."/>
            <person name="Liang Y."/>
            <person name="Zimin A.V."/>
            <person name="Pertea G."/>
            <person name="Qi P."/>
            <person name="Bennetzen J.L."/>
            <person name="Dai X."/>
            <person name="Dawson M.W."/>
            <person name="Muller H.G."/>
            <person name="Kugler K."/>
            <person name="Rivarola-Duarte L."/>
            <person name="Spannagl M."/>
            <person name="Mayer K.F.X."/>
            <person name="Lu F.H."/>
            <person name="Bevan M.W."/>
            <person name="Leroy P."/>
            <person name="Li P."/>
            <person name="You F.M."/>
            <person name="Sun Q."/>
            <person name="Liu Z."/>
            <person name="Lyons E."/>
            <person name="Wicker T."/>
            <person name="Salzberg S.L."/>
            <person name="Devos K.M."/>
            <person name="Dvorak J."/>
        </authorList>
    </citation>
    <scope>NUCLEOTIDE SEQUENCE [LARGE SCALE GENOMIC DNA]</scope>
    <source>
        <strain evidence="2">cv. AL8/78</strain>
    </source>
</reference>
<reference evidence="3" key="1">
    <citation type="journal article" date="2014" name="Science">
        <title>Ancient hybridizations among the ancestral genomes of bread wheat.</title>
        <authorList>
            <consortium name="International Wheat Genome Sequencing Consortium,"/>
            <person name="Marcussen T."/>
            <person name="Sandve S.R."/>
            <person name="Heier L."/>
            <person name="Spannagl M."/>
            <person name="Pfeifer M."/>
            <person name="Jakobsen K.S."/>
            <person name="Wulff B.B."/>
            <person name="Steuernagel B."/>
            <person name="Mayer K.F."/>
            <person name="Olsen O.A."/>
        </authorList>
    </citation>
    <scope>NUCLEOTIDE SEQUENCE [LARGE SCALE GENOMIC DNA]</scope>
    <source>
        <strain evidence="3">cv. AL8/78</strain>
    </source>
</reference>
<keyword evidence="3" id="KW-1185">Reference proteome</keyword>
<evidence type="ECO:0000313" key="3">
    <source>
        <dbReference type="Proteomes" id="UP000015105"/>
    </source>
</evidence>
<proteinExistence type="predicted"/>
<dbReference type="AlphaFoldDB" id="A0A453JA06"/>
<dbReference type="Proteomes" id="UP000015105">
    <property type="component" value="Chromosome 4D"/>
</dbReference>
<name>A0A453JA06_AEGTS</name>
<reference evidence="3" key="2">
    <citation type="journal article" date="2017" name="Nat. Plants">
        <title>The Aegilops tauschii genome reveals multiple impacts of transposons.</title>
        <authorList>
            <person name="Zhao G."/>
            <person name="Zou C."/>
            <person name="Li K."/>
            <person name="Wang K."/>
            <person name="Li T."/>
            <person name="Gao L."/>
            <person name="Zhang X."/>
            <person name="Wang H."/>
            <person name="Yang Z."/>
            <person name="Liu X."/>
            <person name="Jiang W."/>
            <person name="Mao L."/>
            <person name="Kong X."/>
            <person name="Jiao Y."/>
            <person name="Jia J."/>
        </authorList>
    </citation>
    <scope>NUCLEOTIDE SEQUENCE [LARGE SCALE GENOMIC DNA]</scope>
    <source>
        <strain evidence="3">cv. AL8/78</strain>
    </source>
</reference>
<organism evidence="2 3">
    <name type="scientific">Aegilops tauschii subsp. strangulata</name>
    <name type="common">Goatgrass</name>
    <dbReference type="NCBI Taxonomy" id="200361"/>
    <lineage>
        <taxon>Eukaryota</taxon>
        <taxon>Viridiplantae</taxon>
        <taxon>Streptophyta</taxon>
        <taxon>Embryophyta</taxon>
        <taxon>Tracheophyta</taxon>
        <taxon>Spermatophyta</taxon>
        <taxon>Magnoliopsida</taxon>
        <taxon>Liliopsida</taxon>
        <taxon>Poales</taxon>
        <taxon>Poaceae</taxon>
        <taxon>BOP clade</taxon>
        <taxon>Pooideae</taxon>
        <taxon>Triticodae</taxon>
        <taxon>Triticeae</taxon>
        <taxon>Triticinae</taxon>
        <taxon>Aegilops</taxon>
    </lineage>
</organism>
<reference evidence="2" key="5">
    <citation type="journal article" date="2021" name="G3 (Bethesda)">
        <title>Aegilops tauschii genome assembly Aet v5.0 features greater sequence contiguity and improved annotation.</title>
        <authorList>
            <person name="Wang L."/>
            <person name="Zhu T."/>
            <person name="Rodriguez J.C."/>
            <person name="Deal K.R."/>
            <person name="Dubcovsky J."/>
            <person name="McGuire P.E."/>
            <person name="Lux T."/>
            <person name="Spannagl M."/>
            <person name="Mayer K.F.X."/>
            <person name="Baldrich P."/>
            <person name="Meyers B.C."/>
            <person name="Huo N."/>
            <person name="Gu Y.Q."/>
            <person name="Zhou H."/>
            <person name="Devos K.M."/>
            <person name="Bennetzen J.L."/>
            <person name="Unver T."/>
            <person name="Budak H."/>
            <person name="Gulick P.J."/>
            <person name="Galiba G."/>
            <person name="Kalapos B."/>
            <person name="Nelson D.R."/>
            <person name="Li P."/>
            <person name="You F.M."/>
            <person name="Luo M.C."/>
            <person name="Dvorak J."/>
        </authorList>
    </citation>
    <scope>NUCLEOTIDE SEQUENCE [LARGE SCALE GENOMIC DNA]</scope>
    <source>
        <strain evidence="2">cv. AL8/78</strain>
    </source>
</reference>
<feature type="region of interest" description="Disordered" evidence="1">
    <location>
        <begin position="1"/>
        <end position="33"/>
    </location>
</feature>
<protein>
    <submittedName>
        <fullName evidence="2">Uncharacterized protein</fullName>
    </submittedName>
</protein>
<dbReference type="Gramene" id="AET4Gv20844700.17">
    <property type="protein sequence ID" value="AET4Gv20844700.17"/>
    <property type="gene ID" value="AET4Gv20844700"/>
</dbReference>
<sequence length="95" mass="10604">MDGWECRRGGIVRRARDPPARWRTESLHPHVNPIGRQSRSCIHHHHHALSASICMQRNSFSYRPVPPGYKYGERPAPAGRAEHPIQSSGGTGATC</sequence>
<accession>A0A453JA06</accession>
<dbReference type="EnsemblPlants" id="AET4Gv20844700.17">
    <property type="protein sequence ID" value="AET4Gv20844700.17"/>
    <property type="gene ID" value="AET4Gv20844700"/>
</dbReference>
<feature type="region of interest" description="Disordered" evidence="1">
    <location>
        <begin position="70"/>
        <end position="95"/>
    </location>
</feature>
<evidence type="ECO:0000256" key="1">
    <source>
        <dbReference type="SAM" id="MobiDB-lite"/>
    </source>
</evidence>
<reference evidence="2" key="4">
    <citation type="submission" date="2019-03" db="UniProtKB">
        <authorList>
            <consortium name="EnsemblPlants"/>
        </authorList>
    </citation>
    <scope>IDENTIFICATION</scope>
</reference>
<feature type="compositionally biased region" description="Basic and acidic residues" evidence="1">
    <location>
        <begin position="1"/>
        <end position="28"/>
    </location>
</feature>